<evidence type="ECO:0000259" key="3">
    <source>
        <dbReference type="PROSITE" id="PS50102"/>
    </source>
</evidence>
<dbReference type="PANTHER" id="PTHR31286:SF180">
    <property type="entry name" value="OS10G0362600 PROTEIN"/>
    <property type="match status" value="1"/>
</dbReference>
<dbReference type="PANTHER" id="PTHR31286">
    <property type="entry name" value="GLYCINE-RICH CELL WALL STRUCTURAL PROTEIN 1.8-LIKE"/>
    <property type="match status" value="1"/>
</dbReference>
<keyword evidence="5" id="KW-1185">Reference proteome</keyword>
<dbReference type="EMBL" id="JBDFQZ010000008">
    <property type="protein sequence ID" value="KAK9699117.1"/>
    <property type="molecule type" value="Genomic_DNA"/>
</dbReference>
<gene>
    <name evidence="4" type="ORF">RND81_08G153800</name>
</gene>
<feature type="domain" description="RRM" evidence="3">
    <location>
        <begin position="19"/>
        <end position="109"/>
    </location>
</feature>
<dbReference type="Proteomes" id="UP001443914">
    <property type="component" value="Unassembled WGS sequence"/>
</dbReference>
<keyword evidence="1" id="KW-0694">RNA-binding</keyword>
<dbReference type="GO" id="GO:0003723">
    <property type="term" value="F:RNA binding"/>
    <property type="evidence" value="ECO:0007669"/>
    <property type="project" value="UniProtKB-UniRule"/>
</dbReference>
<sequence>MRKSRDKRFNHKQTDGNTISVFVENIAKSTERQHLHEMFTRFGQVRGVYISNKIGPGRFVKFGFVRFGDWCTAKHAVHGTSLGGYNLLVKISRFQDGKGRPWMVRNSKRKIIKKWVPKKSGTEAKTVSPEGTEVVDKNKIVNGVIAEQNLQWWRRSCIAETNLPREIEVFGQFLTSQWQSITKVCSLGLYKFIITFDTAEEMEEILAKEDHLLSNCFCKMYPWDPYQHCESRRIWLEIIGVPPQCWCRDNFEKIAQIWGELVCLDTSTEKGENLMVGKMLIDTRHLKTIDETIYMYAESLGFKIRVKESHNFPILYGSRESTGRNRLIGNLESYQWESDNSEAHNYAAPTPSIVQDTFNAEDILEGVGERLDVNVDPFIDEPPIENCEHNCLYESAEEKLEEPEESHTRLGNVSYD</sequence>
<evidence type="ECO:0000256" key="2">
    <source>
        <dbReference type="SAM" id="MobiDB-lite"/>
    </source>
</evidence>
<dbReference type="Gene3D" id="3.30.70.330">
    <property type="match status" value="1"/>
</dbReference>
<protein>
    <recommendedName>
        <fullName evidence="3">RRM domain-containing protein</fullName>
    </recommendedName>
</protein>
<comment type="caution">
    <text evidence="4">The sequence shown here is derived from an EMBL/GenBank/DDBJ whole genome shotgun (WGS) entry which is preliminary data.</text>
</comment>
<dbReference type="PROSITE" id="PS50102">
    <property type="entry name" value="RRM"/>
    <property type="match status" value="1"/>
</dbReference>
<dbReference type="Pfam" id="PF00076">
    <property type="entry name" value="RRM_1"/>
    <property type="match status" value="1"/>
</dbReference>
<dbReference type="InterPro" id="IPR012677">
    <property type="entry name" value="Nucleotide-bd_a/b_plait_sf"/>
</dbReference>
<accession>A0AAW1J830</accession>
<dbReference type="InterPro" id="IPR040256">
    <property type="entry name" value="At4g02000-like"/>
</dbReference>
<evidence type="ECO:0000313" key="5">
    <source>
        <dbReference type="Proteomes" id="UP001443914"/>
    </source>
</evidence>
<name>A0AAW1J830_SAPOF</name>
<dbReference type="InterPro" id="IPR000504">
    <property type="entry name" value="RRM_dom"/>
</dbReference>
<evidence type="ECO:0000256" key="1">
    <source>
        <dbReference type="PROSITE-ProRule" id="PRU00176"/>
    </source>
</evidence>
<evidence type="ECO:0000313" key="4">
    <source>
        <dbReference type="EMBL" id="KAK9699117.1"/>
    </source>
</evidence>
<reference evidence="4" key="1">
    <citation type="submission" date="2024-03" db="EMBL/GenBank/DDBJ databases">
        <title>WGS assembly of Saponaria officinalis var. Norfolk2.</title>
        <authorList>
            <person name="Jenkins J."/>
            <person name="Shu S."/>
            <person name="Grimwood J."/>
            <person name="Barry K."/>
            <person name="Goodstein D."/>
            <person name="Schmutz J."/>
            <person name="Leebens-Mack J."/>
            <person name="Osbourn A."/>
        </authorList>
    </citation>
    <scope>NUCLEOTIDE SEQUENCE [LARGE SCALE GENOMIC DNA]</scope>
    <source>
        <strain evidence="4">JIC</strain>
    </source>
</reference>
<organism evidence="4 5">
    <name type="scientific">Saponaria officinalis</name>
    <name type="common">Common soapwort</name>
    <name type="synonym">Lychnis saponaria</name>
    <dbReference type="NCBI Taxonomy" id="3572"/>
    <lineage>
        <taxon>Eukaryota</taxon>
        <taxon>Viridiplantae</taxon>
        <taxon>Streptophyta</taxon>
        <taxon>Embryophyta</taxon>
        <taxon>Tracheophyta</taxon>
        <taxon>Spermatophyta</taxon>
        <taxon>Magnoliopsida</taxon>
        <taxon>eudicotyledons</taxon>
        <taxon>Gunneridae</taxon>
        <taxon>Pentapetalae</taxon>
        <taxon>Caryophyllales</taxon>
        <taxon>Caryophyllaceae</taxon>
        <taxon>Caryophylleae</taxon>
        <taxon>Saponaria</taxon>
    </lineage>
</organism>
<dbReference type="SUPFAM" id="SSF54928">
    <property type="entry name" value="RNA-binding domain, RBD"/>
    <property type="match status" value="1"/>
</dbReference>
<dbReference type="CDD" id="cd00590">
    <property type="entry name" value="RRM_SF"/>
    <property type="match status" value="1"/>
</dbReference>
<dbReference type="AlphaFoldDB" id="A0AAW1J830"/>
<dbReference type="SMART" id="SM00360">
    <property type="entry name" value="RRM"/>
    <property type="match status" value="1"/>
</dbReference>
<dbReference type="InterPro" id="IPR035979">
    <property type="entry name" value="RBD_domain_sf"/>
</dbReference>
<feature type="region of interest" description="Disordered" evidence="2">
    <location>
        <begin position="397"/>
        <end position="416"/>
    </location>
</feature>
<proteinExistence type="predicted"/>